<dbReference type="InterPro" id="IPR029510">
    <property type="entry name" value="Ald_DH_CS_GLU"/>
</dbReference>
<dbReference type="OrthoDB" id="7340501at2759"/>
<dbReference type="CDD" id="cd10211">
    <property type="entry name" value="ASKHA_NBD_Arp5"/>
    <property type="match status" value="1"/>
</dbReference>
<evidence type="ECO:0000256" key="9">
    <source>
        <dbReference type="ARBA" id="ARBA00023242"/>
    </source>
</evidence>
<evidence type="ECO:0000256" key="4">
    <source>
        <dbReference type="ARBA" id="ARBA00022763"/>
    </source>
</evidence>
<keyword evidence="8" id="KW-0804">Transcription</keyword>
<feature type="domain" description="Aldehyde dehydrogenase" evidence="15">
    <location>
        <begin position="27"/>
        <end position="448"/>
    </location>
</feature>
<dbReference type="PROSITE" id="PS00687">
    <property type="entry name" value="ALDEHYDE_DEHYDR_GLU"/>
    <property type="match status" value="1"/>
</dbReference>
<comment type="similarity">
    <text evidence="2 11">Belongs to the actin family.</text>
</comment>
<comment type="similarity">
    <text evidence="3 12">Belongs to the aldehyde dehydrogenase family.</text>
</comment>
<evidence type="ECO:0000259" key="15">
    <source>
        <dbReference type="Pfam" id="PF00171"/>
    </source>
</evidence>
<dbReference type="GO" id="GO:0016620">
    <property type="term" value="F:oxidoreductase activity, acting on the aldehyde or oxo group of donors, NAD or NADP as acceptor"/>
    <property type="evidence" value="ECO:0007669"/>
    <property type="project" value="InterPro"/>
</dbReference>
<keyword evidence="6" id="KW-0805">Transcription regulation</keyword>
<gene>
    <name evidence="16" type="ORF">POCULU_LOCUS2261</name>
</gene>
<dbReference type="GO" id="GO:0010604">
    <property type="term" value="P:positive regulation of macromolecule metabolic process"/>
    <property type="evidence" value="ECO:0007669"/>
    <property type="project" value="UniProtKB-ARBA"/>
</dbReference>
<dbReference type="Gene3D" id="3.30.420.40">
    <property type="match status" value="2"/>
</dbReference>
<dbReference type="InterPro" id="IPR016162">
    <property type="entry name" value="Ald_DH_N"/>
</dbReference>
<evidence type="ECO:0000256" key="11">
    <source>
        <dbReference type="RuleBase" id="RU000487"/>
    </source>
</evidence>
<comment type="caution">
    <text evidence="16">The sequence shown here is derived from an EMBL/GenBank/DDBJ whole genome shotgun (WGS) entry which is preliminary data.</text>
</comment>
<dbReference type="Proteomes" id="UP000789572">
    <property type="component" value="Unassembled WGS sequence"/>
</dbReference>
<dbReference type="SMART" id="SM00268">
    <property type="entry name" value="ACTIN"/>
    <property type="match status" value="1"/>
</dbReference>
<evidence type="ECO:0000256" key="3">
    <source>
        <dbReference type="ARBA" id="ARBA00009986"/>
    </source>
</evidence>
<dbReference type="PROSITE" id="PS00070">
    <property type="entry name" value="ALDEHYDE_DEHYDR_CYS"/>
    <property type="match status" value="1"/>
</dbReference>
<evidence type="ECO:0000256" key="10">
    <source>
        <dbReference type="PROSITE-ProRule" id="PRU10007"/>
    </source>
</evidence>
<dbReference type="FunFam" id="3.40.605.10:FF:000050">
    <property type="entry name" value="Aldehyde dehydrogenase, mitochondrial"/>
    <property type="match status" value="1"/>
</dbReference>
<comment type="subcellular location">
    <subcellularLocation>
        <location evidence="1">Nucleus</location>
    </subcellularLocation>
</comment>
<dbReference type="FunFam" id="3.40.309.10:FF:000001">
    <property type="entry name" value="Mitochondrial aldehyde dehydrogenase 2"/>
    <property type="match status" value="1"/>
</dbReference>
<evidence type="ECO:0000256" key="14">
    <source>
        <dbReference type="SAM" id="MobiDB-lite"/>
    </source>
</evidence>
<dbReference type="GO" id="GO:0005634">
    <property type="term" value="C:nucleus"/>
    <property type="evidence" value="ECO:0007669"/>
    <property type="project" value="UniProtKB-SubCell"/>
</dbReference>
<evidence type="ECO:0000256" key="12">
    <source>
        <dbReference type="RuleBase" id="RU003345"/>
    </source>
</evidence>
<keyword evidence="17" id="KW-1185">Reference proteome</keyword>
<dbReference type="AlphaFoldDB" id="A0A9N8ZGH0"/>
<reference evidence="16" key="1">
    <citation type="submission" date="2021-06" db="EMBL/GenBank/DDBJ databases">
        <authorList>
            <person name="Kallberg Y."/>
            <person name="Tangrot J."/>
            <person name="Rosling A."/>
        </authorList>
    </citation>
    <scope>NUCLEOTIDE SEQUENCE</scope>
    <source>
        <strain evidence="16">IA702</strain>
    </source>
</reference>
<feature type="coiled-coil region" evidence="13">
    <location>
        <begin position="759"/>
        <end position="849"/>
    </location>
</feature>
<dbReference type="GO" id="GO:0019413">
    <property type="term" value="P:acetate biosynthetic process"/>
    <property type="evidence" value="ECO:0007669"/>
    <property type="project" value="UniProtKB-ARBA"/>
</dbReference>
<dbReference type="Pfam" id="PF00171">
    <property type="entry name" value="Aldedh"/>
    <property type="match status" value="1"/>
</dbReference>
<feature type="compositionally biased region" description="Basic and acidic residues" evidence="14">
    <location>
        <begin position="890"/>
        <end position="919"/>
    </location>
</feature>
<name>A0A9N8ZGH0_9GLOM</name>
<evidence type="ECO:0000256" key="8">
    <source>
        <dbReference type="ARBA" id="ARBA00023163"/>
    </source>
</evidence>
<proteinExistence type="inferred from homology"/>
<feature type="region of interest" description="Disordered" evidence="14">
    <location>
        <begin position="950"/>
        <end position="990"/>
    </location>
</feature>
<dbReference type="CDD" id="cd07091">
    <property type="entry name" value="ALDH_F1-2_Ald2-like"/>
    <property type="match status" value="1"/>
</dbReference>
<feature type="non-terminal residue" evidence="16">
    <location>
        <position position="1"/>
    </location>
</feature>
<evidence type="ECO:0000313" key="16">
    <source>
        <dbReference type="EMBL" id="CAG8494734.1"/>
    </source>
</evidence>
<dbReference type="Gene3D" id="3.40.605.10">
    <property type="entry name" value="Aldehyde Dehydrogenase, Chain A, domain 1"/>
    <property type="match status" value="1"/>
</dbReference>
<evidence type="ECO:0000256" key="7">
    <source>
        <dbReference type="ARBA" id="ARBA00023054"/>
    </source>
</evidence>
<evidence type="ECO:0000313" key="17">
    <source>
        <dbReference type="Proteomes" id="UP000789572"/>
    </source>
</evidence>
<evidence type="ECO:0000256" key="1">
    <source>
        <dbReference type="ARBA" id="ARBA00004123"/>
    </source>
</evidence>
<dbReference type="InterPro" id="IPR004000">
    <property type="entry name" value="Actin"/>
</dbReference>
<dbReference type="InterPro" id="IPR016163">
    <property type="entry name" value="Ald_DH_C"/>
</dbReference>
<dbReference type="EMBL" id="CAJVPJ010000204">
    <property type="protein sequence ID" value="CAG8494734.1"/>
    <property type="molecule type" value="Genomic_DNA"/>
</dbReference>
<dbReference type="FunFam" id="3.30.420.40:FF:000122">
    <property type="entry name" value="ARP5 actin-related protein 5 homolog"/>
    <property type="match status" value="1"/>
</dbReference>
<feature type="active site" evidence="10">
    <location>
        <position position="264"/>
    </location>
</feature>
<dbReference type="InterPro" id="IPR016161">
    <property type="entry name" value="Ald_DH/histidinol_DH"/>
</dbReference>
<keyword evidence="5 12" id="KW-0560">Oxidoreductase</keyword>
<protein>
    <submittedName>
        <fullName evidence="16">9307_t:CDS:1</fullName>
    </submittedName>
</protein>
<dbReference type="FunFam" id="3.30.420.40:FF:000058">
    <property type="entry name" value="Putative actin-related protein 5"/>
    <property type="match status" value="1"/>
</dbReference>
<sequence length="1204" mass="136516">PTSVNDTRSLLIQQHAVNTGLFINNEFVESKNGKRFETINPSTGKKITTVAEASAEDVDHAVDVATHAFENVWKNVPSEQRGRLLYKLAELMRRDLETIAAIEALDNGKAFEIAKKSDLPAAIGAFEYFAGFAEKLNGDVVDTPNERLVYTRREPIGVVGAITPFNFPIMMVAWKLAPALITGNVVVLKVAEQTPLSALYLAGLIKEAGFPPGVVNILTGWPDVGKAIASHMKIGKVAFTGSTEAGRSVLKAASESNLKKVTLELGGKSPNIIFADAELEKAVEWAHNGIFFNHGQCCCAGSRVYVEESVFEKFVEKFKEHAGKIKIGDPFKPDTYQGPQVSKEQFDSVMSYIESGKSEGAKLVMGGHRHGDHGYYVEPTIFTDVNESMKIMKEEIFGPVVAIDKFKSIDEVIERAHLTHYGLAAAVFTKDISKAFLIANKLKAGTVWDPSADTKNPALEEKAEIVMERLPGNQIYNIGERPYYGSSPTSTDYDSQFLGSGVPLVVDVGSYQCRVGWATENSPRLQFDTLVSKYRDRKLNSNILLVGNDIYADVTARSNSKSPFDGNIISNFETMECIMDYIFVKLGISTGRVEHPILMTEPVCNPHHSRKQMSELLFECYQVPSVCYGIDALFSFHANELSFDKGGIVLSLRHSTTHILPVYNGRGVLEHAKRYFCSVNIWDGISYGGVTSTDFMLRLMQLKYPTFPTKMTHTQAQHLVQNYTYVAEDYFEELKEFAKPESFSERDCVIQFPYVAPVTEKTEEEVARAEERKQEQSRRLKEQAEKLRMKKLKEKEDELEYYTHLRESRSTLRRSEFLARLKEDRINDENELDDIIKKIEKAIQRARNKLLGIDEVEIKEEPTFPLVDIPDSQLSEAERKEKRKQLAAKSLHESRQRQREAKELARKQQEEEERLERERRDKDLTGWLNNVKTNYANQLDKVKILRRRKEQLADRRSHASQLRMKSIASLASDTLPQKRRRRGQDEDTFGMDDNDWEIYKEISREEDAWEEEEELTTLRELEAKLLQYDSTFLLEHTFDAQNSVQNSLVFMFTHGVWPPYDADDVSQLHQLHVNIERIRVPEAMFQPSIIGLDQAGLVETVSNVVSRFKEEEMKTMVQSVFLTGGHTQIPGLSKRLEISLRSVLPAGAALQIIPAKDPVVDAWRGAALWAKTAEFKQNVVSIQDYQEYGGEYLKEHRFGNVYRK</sequence>
<evidence type="ECO:0000256" key="6">
    <source>
        <dbReference type="ARBA" id="ARBA00023015"/>
    </source>
</evidence>
<organism evidence="16 17">
    <name type="scientific">Paraglomus occultum</name>
    <dbReference type="NCBI Taxonomy" id="144539"/>
    <lineage>
        <taxon>Eukaryota</taxon>
        <taxon>Fungi</taxon>
        <taxon>Fungi incertae sedis</taxon>
        <taxon>Mucoromycota</taxon>
        <taxon>Glomeromycotina</taxon>
        <taxon>Glomeromycetes</taxon>
        <taxon>Paraglomerales</taxon>
        <taxon>Paraglomeraceae</taxon>
        <taxon>Paraglomus</taxon>
    </lineage>
</organism>
<evidence type="ECO:0000256" key="5">
    <source>
        <dbReference type="ARBA" id="ARBA00023002"/>
    </source>
</evidence>
<dbReference type="PANTHER" id="PTHR11699">
    <property type="entry name" value="ALDEHYDE DEHYDROGENASE-RELATED"/>
    <property type="match status" value="1"/>
</dbReference>
<dbReference type="Gene3D" id="3.40.309.10">
    <property type="entry name" value="Aldehyde Dehydrogenase, Chain A, domain 2"/>
    <property type="match status" value="1"/>
</dbReference>
<evidence type="ECO:0000256" key="13">
    <source>
        <dbReference type="SAM" id="Coils"/>
    </source>
</evidence>
<dbReference type="InterPro" id="IPR015590">
    <property type="entry name" value="Aldehyde_DH_dom"/>
</dbReference>
<dbReference type="InterPro" id="IPR043129">
    <property type="entry name" value="ATPase_NBD"/>
</dbReference>
<evidence type="ECO:0000256" key="2">
    <source>
        <dbReference type="ARBA" id="ARBA00006752"/>
    </source>
</evidence>
<keyword evidence="4" id="KW-0227">DNA damage</keyword>
<dbReference type="Pfam" id="PF00022">
    <property type="entry name" value="Actin"/>
    <property type="match status" value="2"/>
</dbReference>
<dbReference type="SUPFAM" id="SSF53720">
    <property type="entry name" value="ALDH-like"/>
    <property type="match status" value="1"/>
</dbReference>
<feature type="region of interest" description="Disordered" evidence="14">
    <location>
        <begin position="875"/>
        <end position="919"/>
    </location>
</feature>
<keyword evidence="7 13" id="KW-0175">Coiled coil</keyword>
<accession>A0A9N8ZGH0</accession>
<dbReference type="InterPro" id="IPR016160">
    <property type="entry name" value="Ald_DH_CS_CYS"/>
</dbReference>
<dbReference type="SUPFAM" id="SSF53067">
    <property type="entry name" value="Actin-like ATPase domain"/>
    <property type="match status" value="2"/>
</dbReference>
<dbReference type="GO" id="GO:0006974">
    <property type="term" value="P:DNA damage response"/>
    <property type="evidence" value="ECO:0007669"/>
    <property type="project" value="UniProtKB-KW"/>
</dbReference>
<keyword evidence="9" id="KW-0539">Nucleus</keyword>
<dbReference type="FunFam" id="3.30.420.40:FF:000048">
    <property type="entry name" value="ARP5 actin-related protein 5 homolog"/>
    <property type="match status" value="1"/>
</dbReference>